<keyword evidence="1" id="KW-1133">Transmembrane helix</keyword>
<evidence type="ECO:0000313" key="3">
    <source>
        <dbReference type="Proteomes" id="UP001216390"/>
    </source>
</evidence>
<name>A0AAE9YC15_9ACTN</name>
<dbReference type="AlphaFoldDB" id="A0AAE9YC15"/>
<dbReference type="Proteomes" id="UP001216390">
    <property type="component" value="Chromosome"/>
</dbReference>
<sequence length="108" mass="11748">MVVVGNGVAGAWALAAHRRTALRVAALWWFTVAVQASIFVEVAIGVAYQRSSGIEPSQLHLLYGFASLFGVGILYSYRNQLADRLYLLYGLGGLFLMGMGIRSMVLHT</sequence>
<keyword evidence="3" id="KW-1185">Reference proteome</keyword>
<proteinExistence type="predicted"/>
<feature type="transmembrane region" description="Helical" evidence="1">
    <location>
        <begin position="86"/>
        <end position="105"/>
    </location>
</feature>
<gene>
    <name evidence="2" type="ORF">PO878_06530</name>
</gene>
<feature type="transmembrane region" description="Helical" evidence="1">
    <location>
        <begin position="60"/>
        <end position="77"/>
    </location>
</feature>
<dbReference type="EMBL" id="CP116942">
    <property type="protein sequence ID" value="WCO68383.1"/>
    <property type="molecule type" value="Genomic_DNA"/>
</dbReference>
<keyword evidence="1" id="KW-0472">Membrane</keyword>
<dbReference type="RefSeq" id="WP_272737900.1">
    <property type="nucleotide sequence ID" value="NZ_CP116942.1"/>
</dbReference>
<protein>
    <submittedName>
        <fullName evidence="2">Uncharacterized protein</fullName>
    </submittedName>
</protein>
<reference evidence="2" key="1">
    <citation type="submission" date="2023-01" db="EMBL/GenBank/DDBJ databases">
        <title>The diversity of Class Acidimicrobiia in South China Sea sediment environments and the proposal of Iamia marina sp. nov., a novel species of the genus Iamia.</title>
        <authorList>
            <person name="He Y."/>
            <person name="Tian X."/>
        </authorList>
    </citation>
    <scope>NUCLEOTIDE SEQUENCE</scope>
    <source>
        <strain evidence="2">DSM 19957</strain>
    </source>
</reference>
<organism evidence="2 3">
    <name type="scientific">Iamia majanohamensis</name>
    <dbReference type="NCBI Taxonomy" id="467976"/>
    <lineage>
        <taxon>Bacteria</taxon>
        <taxon>Bacillati</taxon>
        <taxon>Actinomycetota</taxon>
        <taxon>Acidimicrobiia</taxon>
        <taxon>Acidimicrobiales</taxon>
        <taxon>Iamiaceae</taxon>
        <taxon>Iamia</taxon>
    </lineage>
</organism>
<evidence type="ECO:0000313" key="2">
    <source>
        <dbReference type="EMBL" id="WCO68383.1"/>
    </source>
</evidence>
<accession>A0AAE9YC15</accession>
<dbReference type="KEGG" id="ima:PO878_06530"/>
<feature type="transmembrane region" description="Helical" evidence="1">
    <location>
        <begin position="27"/>
        <end position="48"/>
    </location>
</feature>
<keyword evidence="1" id="KW-0812">Transmembrane</keyword>
<evidence type="ECO:0000256" key="1">
    <source>
        <dbReference type="SAM" id="Phobius"/>
    </source>
</evidence>